<dbReference type="GO" id="GO:0016874">
    <property type="term" value="F:ligase activity"/>
    <property type="evidence" value="ECO:0007669"/>
    <property type="project" value="UniProtKB-KW"/>
</dbReference>
<comment type="catalytic activity">
    <reaction evidence="9 10">
        <text>D-alanyl-D-alanine + UDP-N-acetyl-alpha-D-muramoyl-L-alanyl-gamma-D-glutamyl-meso-2,6-diaminopimelate + ATP = UDP-N-acetyl-alpha-D-muramoyl-L-alanyl-gamma-D-glutamyl-meso-2,6-diaminopimeloyl-D-alanyl-D-alanine + ADP + phosphate + H(+)</text>
        <dbReference type="Rhea" id="RHEA:28374"/>
        <dbReference type="ChEBI" id="CHEBI:15378"/>
        <dbReference type="ChEBI" id="CHEBI:30616"/>
        <dbReference type="ChEBI" id="CHEBI:43474"/>
        <dbReference type="ChEBI" id="CHEBI:57822"/>
        <dbReference type="ChEBI" id="CHEBI:61386"/>
        <dbReference type="ChEBI" id="CHEBI:83905"/>
        <dbReference type="ChEBI" id="CHEBI:456216"/>
        <dbReference type="EC" id="6.3.2.10"/>
    </reaction>
</comment>
<evidence type="ECO:0000256" key="3">
    <source>
        <dbReference type="ARBA" id="ARBA00022741"/>
    </source>
</evidence>
<dbReference type="InterPro" id="IPR013221">
    <property type="entry name" value="Mur_ligase_cen"/>
</dbReference>
<evidence type="ECO:0000256" key="6">
    <source>
        <dbReference type="ARBA" id="ARBA00022984"/>
    </source>
</evidence>
<keyword evidence="6 9" id="KW-0573">Peptidoglycan synthesis</keyword>
<comment type="pathway">
    <text evidence="9 10">Cell wall biogenesis; peptidoglycan biosynthesis.</text>
</comment>
<evidence type="ECO:0000256" key="7">
    <source>
        <dbReference type="ARBA" id="ARBA00023306"/>
    </source>
</evidence>
<evidence type="ECO:0000259" key="11">
    <source>
        <dbReference type="Pfam" id="PF01225"/>
    </source>
</evidence>
<keyword evidence="9" id="KW-0963">Cytoplasm</keyword>
<protein>
    <recommendedName>
        <fullName evidence="9 10">UDP-N-acetylmuramoyl-tripeptide--D-alanyl-D-alanine ligase</fullName>
        <ecNumber evidence="9 10">6.3.2.10</ecNumber>
    </recommendedName>
    <alternativeName>
        <fullName evidence="9">D-alanyl-D-alanine-adding enzyme</fullName>
    </alternativeName>
</protein>
<evidence type="ECO:0000256" key="5">
    <source>
        <dbReference type="ARBA" id="ARBA00022960"/>
    </source>
</evidence>
<feature type="domain" description="Mur ligase N-terminal catalytic" evidence="11">
    <location>
        <begin position="57"/>
        <end position="114"/>
    </location>
</feature>
<evidence type="ECO:0000256" key="9">
    <source>
        <dbReference type="HAMAP-Rule" id="MF_02019"/>
    </source>
</evidence>
<dbReference type="NCBIfam" id="TIGR01143">
    <property type="entry name" value="murF"/>
    <property type="match status" value="1"/>
</dbReference>
<sequence length="517" mass="56331">MINISLSILASAMEGKLICHESLHTCEVNNLVTDSRALMQEKELQEKELQQERSKGAFIALKGPNFDGHRFVKQVVEKGCQVVIVEQKIAEIDSQKVAQIIVDDTRIALGKIAHYVKQQVAPKTVGITGSSGKTTVKEMLAAILSRLGNVLATEGNFNNDIGVPLTLLRLEPHHDFAVIEMGANHIGEIAYTAELVRPDVAIINNIAAAHLEGFGDLCGVARAKGEIFSGLSKDGVALYNKDTKYTNKWQWRLIDKQVRTFSCANARFTDGPIDADCYSENIVLDKNGCAQFDMQSSLGRCVVTLTVPGSHNVCNAVAAAAAAIECGATLNDIQLGLAQMSPVKGRLNIHHLKATTVSTEIKLIDDTYNANVESIKAAIVLLAGYSGRRILVLGDMAELGSDARSYHQEVGEYAKEQGINVLLTLGVLSQNTSDAFALKNEAISEHFNNKNMLEKCLFSLLTNESNQEQSTQILIKGSRSAHMEYVVEDIINWHEKQQQDATNASLISSTTNKQDIA</sequence>
<name>A0ABS9X601_9GAMM</name>
<dbReference type="EC" id="6.3.2.10" evidence="9 10"/>
<comment type="function">
    <text evidence="9 10">Involved in cell wall formation. Catalyzes the final step in the synthesis of UDP-N-acetylmuramoyl-pentapeptide, the precursor of murein.</text>
</comment>
<evidence type="ECO:0000256" key="10">
    <source>
        <dbReference type="RuleBase" id="RU004136"/>
    </source>
</evidence>
<reference evidence="14" key="1">
    <citation type="submission" date="2022-01" db="EMBL/GenBank/DDBJ databases">
        <title>Colwellia maritima, isolated from seawater.</title>
        <authorList>
            <person name="Kristyanto S."/>
            <person name="Jung J."/>
            <person name="Jeon C.O."/>
        </authorList>
    </citation>
    <scope>NUCLEOTIDE SEQUENCE</scope>
    <source>
        <strain evidence="14">MSW7</strain>
    </source>
</reference>
<evidence type="ECO:0000256" key="1">
    <source>
        <dbReference type="ARBA" id="ARBA00022598"/>
    </source>
</evidence>
<comment type="subcellular location">
    <subcellularLocation>
        <location evidence="9 10">Cytoplasm</location>
    </subcellularLocation>
</comment>
<evidence type="ECO:0000256" key="4">
    <source>
        <dbReference type="ARBA" id="ARBA00022840"/>
    </source>
</evidence>
<keyword evidence="5 9" id="KW-0133">Cell shape</keyword>
<dbReference type="Pfam" id="PF02875">
    <property type="entry name" value="Mur_ligase_C"/>
    <property type="match status" value="1"/>
</dbReference>
<keyword evidence="1 9" id="KW-0436">Ligase</keyword>
<dbReference type="PANTHER" id="PTHR43024:SF1">
    <property type="entry name" value="UDP-N-ACETYLMURAMOYL-TRIPEPTIDE--D-ALANYL-D-ALANINE LIGASE"/>
    <property type="match status" value="1"/>
</dbReference>
<keyword evidence="15" id="KW-1185">Reference proteome</keyword>
<keyword evidence="3 9" id="KW-0547">Nucleotide-binding</keyword>
<gene>
    <name evidence="9 14" type="primary">murF</name>
    <name evidence="14" type="ORF">L3081_22655</name>
</gene>
<organism evidence="14 15">
    <name type="scientific">Colwellia maritima</name>
    <dbReference type="NCBI Taxonomy" id="2912588"/>
    <lineage>
        <taxon>Bacteria</taxon>
        <taxon>Pseudomonadati</taxon>
        <taxon>Pseudomonadota</taxon>
        <taxon>Gammaproteobacteria</taxon>
        <taxon>Alteromonadales</taxon>
        <taxon>Colwelliaceae</taxon>
        <taxon>Colwellia</taxon>
    </lineage>
</organism>
<dbReference type="InterPro" id="IPR005863">
    <property type="entry name" value="UDP-N-AcMur_synth"/>
</dbReference>
<evidence type="ECO:0000259" key="13">
    <source>
        <dbReference type="Pfam" id="PF08245"/>
    </source>
</evidence>
<evidence type="ECO:0000256" key="2">
    <source>
        <dbReference type="ARBA" id="ARBA00022618"/>
    </source>
</evidence>
<evidence type="ECO:0000259" key="12">
    <source>
        <dbReference type="Pfam" id="PF02875"/>
    </source>
</evidence>
<evidence type="ECO:0000313" key="15">
    <source>
        <dbReference type="Proteomes" id="UP001139646"/>
    </source>
</evidence>
<dbReference type="InterPro" id="IPR051046">
    <property type="entry name" value="MurCDEF_CellWall_CoF430Synth"/>
</dbReference>
<accession>A0ABS9X601</accession>
<proteinExistence type="inferred from homology"/>
<dbReference type="HAMAP" id="MF_02019">
    <property type="entry name" value="MurF"/>
    <property type="match status" value="1"/>
</dbReference>
<dbReference type="Pfam" id="PF08245">
    <property type="entry name" value="Mur_ligase_M"/>
    <property type="match status" value="1"/>
</dbReference>
<keyword evidence="4 9" id="KW-0067">ATP-binding</keyword>
<dbReference type="EMBL" id="JAKKSL010000006">
    <property type="protein sequence ID" value="MCI2285665.1"/>
    <property type="molecule type" value="Genomic_DNA"/>
</dbReference>
<dbReference type="RefSeq" id="WP_242288548.1">
    <property type="nucleotide sequence ID" value="NZ_JAKKSL010000006.1"/>
</dbReference>
<keyword evidence="7 9" id="KW-0131">Cell cycle</keyword>
<evidence type="ECO:0000256" key="8">
    <source>
        <dbReference type="ARBA" id="ARBA00023316"/>
    </source>
</evidence>
<dbReference type="CDD" id="cd01983">
    <property type="entry name" value="SIMIBI"/>
    <property type="match status" value="1"/>
</dbReference>
<comment type="caution">
    <text evidence="14">The sequence shown here is derived from an EMBL/GenBank/DDBJ whole genome shotgun (WGS) entry which is preliminary data.</text>
</comment>
<comment type="similarity">
    <text evidence="9">Belongs to the MurCDEF family. MurF subfamily.</text>
</comment>
<dbReference type="InterPro" id="IPR004101">
    <property type="entry name" value="Mur_ligase_C"/>
</dbReference>
<dbReference type="PANTHER" id="PTHR43024">
    <property type="entry name" value="UDP-N-ACETYLMURAMOYL-TRIPEPTIDE--D-ALANYL-D-ALANINE LIGASE"/>
    <property type="match status" value="1"/>
</dbReference>
<dbReference type="Proteomes" id="UP001139646">
    <property type="component" value="Unassembled WGS sequence"/>
</dbReference>
<keyword evidence="2 9" id="KW-0132">Cell division</keyword>
<feature type="domain" description="Mur ligase C-terminal" evidence="12">
    <location>
        <begin position="359"/>
        <end position="443"/>
    </location>
</feature>
<keyword evidence="8 9" id="KW-0961">Cell wall biogenesis/degradation</keyword>
<feature type="binding site" evidence="9">
    <location>
        <begin position="129"/>
        <end position="135"/>
    </location>
    <ligand>
        <name>ATP</name>
        <dbReference type="ChEBI" id="CHEBI:30616"/>
    </ligand>
</feature>
<dbReference type="Pfam" id="PF01225">
    <property type="entry name" value="Mur_ligase"/>
    <property type="match status" value="1"/>
</dbReference>
<dbReference type="InterPro" id="IPR000713">
    <property type="entry name" value="Mur_ligase_N"/>
</dbReference>
<evidence type="ECO:0000313" key="14">
    <source>
        <dbReference type="EMBL" id="MCI2285665.1"/>
    </source>
</evidence>
<feature type="domain" description="Mur ligase central" evidence="13">
    <location>
        <begin position="127"/>
        <end position="323"/>
    </location>
</feature>